<reference evidence="1 2" key="1">
    <citation type="journal article" date="2020" name="ISME J.">
        <title>Uncovering the hidden diversity of litter-decomposition mechanisms in mushroom-forming fungi.</title>
        <authorList>
            <person name="Floudas D."/>
            <person name="Bentzer J."/>
            <person name="Ahren D."/>
            <person name="Johansson T."/>
            <person name="Persson P."/>
            <person name="Tunlid A."/>
        </authorList>
    </citation>
    <scope>NUCLEOTIDE SEQUENCE [LARGE SCALE GENOMIC DNA]</scope>
    <source>
        <strain evidence="1 2">CBS 146.42</strain>
    </source>
</reference>
<dbReference type="PANTHER" id="PTHR28052">
    <property type="entry name" value="UPF0545 PROTEIN C22ORF39"/>
    <property type="match status" value="1"/>
</dbReference>
<sequence>MASVDSSCHMTMIEQTKPRARIVTRHQDDIAARLMSNLDLKTVLKQEKERLHRLHPTPDDIPGCFSLFDDYVSCAVIRSQIKSIYRYGERPQCSPKFEEFKFCMTLKSLHPEERREAWINRRAEWWANKRLDKSSEDVWDIREWVNHSLEQVLEAELHKTRQHLQSFPRPITEDMLKTMD</sequence>
<protein>
    <submittedName>
        <fullName evidence="1">Uncharacterized protein</fullName>
    </submittedName>
</protein>
<dbReference type="Proteomes" id="UP000559027">
    <property type="component" value="Unassembled WGS sequence"/>
</dbReference>
<organism evidence="1 2">
    <name type="scientific">Leucocoprinus leucothites</name>
    <dbReference type="NCBI Taxonomy" id="201217"/>
    <lineage>
        <taxon>Eukaryota</taxon>
        <taxon>Fungi</taxon>
        <taxon>Dikarya</taxon>
        <taxon>Basidiomycota</taxon>
        <taxon>Agaricomycotina</taxon>
        <taxon>Agaricomycetes</taxon>
        <taxon>Agaricomycetidae</taxon>
        <taxon>Agaricales</taxon>
        <taxon>Agaricineae</taxon>
        <taxon>Agaricaceae</taxon>
        <taxon>Leucocoprinus</taxon>
    </lineage>
</organism>
<name>A0A8H5D903_9AGAR</name>
<dbReference type="EMBL" id="JAACJO010000008">
    <property type="protein sequence ID" value="KAF5354871.1"/>
    <property type="molecule type" value="Genomic_DNA"/>
</dbReference>
<comment type="caution">
    <text evidence="1">The sequence shown here is derived from an EMBL/GenBank/DDBJ whole genome shotgun (WGS) entry which is preliminary data.</text>
</comment>
<dbReference type="InterPro" id="IPR021475">
    <property type="entry name" value="Pants/Emi1-like"/>
</dbReference>
<evidence type="ECO:0000313" key="2">
    <source>
        <dbReference type="Proteomes" id="UP000559027"/>
    </source>
</evidence>
<accession>A0A8H5D903</accession>
<dbReference type="OrthoDB" id="2017405at2759"/>
<dbReference type="Pfam" id="PF11326">
    <property type="entry name" value="PANTS-like"/>
    <property type="match status" value="1"/>
</dbReference>
<dbReference type="AlphaFoldDB" id="A0A8H5D903"/>
<keyword evidence="2" id="KW-1185">Reference proteome</keyword>
<evidence type="ECO:0000313" key="1">
    <source>
        <dbReference type="EMBL" id="KAF5354871.1"/>
    </source>
</evidence>
<gene>
    <name evidence="1" type="ORF">D9756_005367</name>
</gene>
<dbReference type="PANTHER" id="PTHR28052:SF1">
    <property type="entry name" value="UPF0545 PROTEIN C22ORF39"/>
    <property type="match status" value="1"/>
</dbReference>
<proteinExistence type="predicted"/>